<keyword evidence="2" id="KW-0413">Isomerase</keyword>
<evidence type="ECO:0000313" key="3">
    <source>
        <dbReference type="EMBL" id="CAF1216368.1"/>
    </source>
</evidence>
<name>A0A814XIN9_ADIRI</name>
<evidence type="ECO:0000313" key="5">
    <source>
        <dbReference type="Proteomes" id="UP000663828"/>
    </source>
</evidence>
<dbReference type="PANTHER" id="PTHR21198">
    <property type="entry name" value="GLUTAMATE RACEMASE"/>
    <property type="match status" value="1"/>
</dbReference>
<evidence type="ECO:0000256" key="2">
    <source>
        <dbReference type="ARBA" id="ARBA00023235"/>
    </source>
</evidence>
<comment type="similarity">
    <text evidence="1">Belongs to the aspartate/glutamate racemases family.</text>
</comment>
<dbReference type="EMBL" id="CAJNOJ010000811">
    <property type="protein sequence ID" value="CAF1525112.1"/>
    <property type="molecule type" value="Genomic_DNA"/>
</dbReference>
<dbReference type="InterPro" id="IPR004380">
    <property type="entry name" value="Asp_race"/>
</dbReference>
<proteinExistence type="inferred from homology"/>
<reference evidence="3" key="1">
    <citation type="submission" date="2021-02" db="EMBL/GenBank/DDBJ databases">
        <authorList>
            <person name="Nowell W R."/>
        </authorList>
    </citation>
    <scope>NUCLEOTIDE SEQUENCE</scope>
</reference>
<keyword evidence="5" id="KW-1185">Reference proteome</keyword>
<dbReference type="Proteomes" id="UP000663852">
    <property type="component" value="Unassembled WGS sequence"/>
</dbReference>
<dbReference type="Pfam" id="PF01177">
    <property type="entry name" value="Asp_Glu_race"/>
    <property type="match status" value="1"/>
</dbReference>
<sequence>MMNHEKSEQRTCGLLGGLSYVSTVDYYNSINRLISEFLIDHSSRIHMVSVDIFQYTRFLEESQWSQAADYLLEGVHRLVKSGIDFLVICSNTGHMVVPKIMEYYPQLVLLHISDAVAFAIKQKKFRKVGFLGTKMTMKLDSCAVKRLIQHDLDILFPDEEEIDKIHHIIATQLSINIFSKESKQIYLKVIQRMYDEHQVEGVILGCTEIPLLIQQNDIPRVPLFNSTKLHVQLAVEYQLNRCNINDFLPPNNSKN</sequence>
<organism evidence="3 5">
    <name type="scientific">Adineta ricciae</name>
    <name type="common">Rotifer</name>
    <dbReference type="NCBI Taxonomy" id="249248"/>
    <lineage>
        <taxon>Eukaryota</taxon>
        <taxon>Metazoa</taxon>
        <taxon>Spiralia</taxon>
        <taxon>Gnathifera</taxon>
        <taxon>Rotifera</taxon>
        <taxon>Eurotatoria</taxon>
        <taxon>Bdelloidea</taxon>
        <taxon>Adinetida</taxon>
        <taxon>Adinetidae</taxon>
        <taxon>Adineta</taxon>
    </lineage>
</organism>
<dbReference type="PANTHER" id="PTHR21198:SF7">
    <property type="entry name" value="ASPARTATE-GLUTAMATE RACEMASE FAMILY"/>
    <property type="match status" value="1"/>
</dbReference>
<evidence type="ECO:0008006" key="6">
    <source>
        <dbReference type="Google" id="ProtNLM"/>
    </source>
</evidence>
<protein>
    <recommendedName>
        <fullName evidence="6">Aspartate racemase</fullName>
    </recommendedName>
</protein>
<evidence type="ECO:0000256" key="1">
    <source>
        <dbReference type="ARBA" id="ARBA00007847"/>
    </source>
</evidence>
<dbReference type="PROSITE" id="PS00924">
    <property type="entry name" value="ASP_GLU_RACEMASE_2"/>
    <property type="match status" value="1"/>
</dbReference>
<dbReference type="OrthoDB" id="187836at2759"/>
<accession>A0A814XIN9</accession>
<gene>
    <name evidence="4" type="ORF">EDS130_LOCUS44146</name>
    <name evidence="3" type="ORF">XAT740_LOCUS24467</name>
</gene>
<dbReference type="AlphaFoldDB" id="A0A814XIN9"/>
<dbReference type="EMBL" id="CAJNOR010001895">
    <property type="protein sequence ID" value="CAF1216368.1"/>
    <property type="molecule type" value="Genomic_DNA"/>
</dbReference>
<dbReference type="InterPro" id="IPR033134">
    <property type="entry name" value="Asp/Glu_racemase_AS_2"/>
</dbReference>
<comment type="caution">
    <text evidence="3">The sequence shown here is derived from an EMBL/GenBank/DDBJ whole genome shotgun (WGS) entry which is preliminary data.</text>
</comment>
<evidence type="ECO:0000313" key="4">
    <source>
        <dbReference type="EMBL" id="CAF1525112.1"/>
    </source>
</evidence>
<dbReference type="Gene3D" id="3.40.50.1860">
    <property type="match status" value="2"/>
</dbReference>
<dbReference type="InterPro" id="IPR001920">
    <property type="entry name" value="Asp/Glu_race"/>
</dbReference>
<dbReference type="GO" id="GO:0047661">
    <property type="term" value="F:amino-acid racemase activity"/>
    <property type="evidence" value="ECO:0007669"/>
    <property type="project" value="InterPro"/>
</dbReference>
<dbReference type="Proteomes" id="UP000663828">
    <property type="component" value="Unassembled WGS sequence"/>
</dbReference>
<dbReference type="InterPro" id="IPR015942">
    <property type="entry name" value="Asp/Glu/hydantoin_racemase"/>
</dbReference>
<dbReference type="NCBIfam" id="TIGR00035">
    <property type="entry name" value="asp_race"/>
    <property type="match status" value="1"/>
</dbReference>
<dbReference type="SUPFAM" id="SSF53681">
    <property type="entry name" value="Aspartate/glutamate racemase"/>
    <property type="match status" value="2"/>
</dbReference>